<dbReference type="RefSeq" id="WP_109615906.1">
    <property type="nucleotide sequence ID" value="NZ_QGDO01000001.1"/>
</dbReference>
<dbReference type="Proteomes" id="UP000245535">
    <property type="component" value="Unassembled WGS sequence"/>
</dbReference>
<dbReference type="GO" id="GO:0005829">
    <property type="term" value="C:cytosol"/>
    <property type="evidence" value="ECO:0007669"/>
    <property type="project" value="TreeGrafter"/>
</dbReference>
<evidence type="ECO:0000313" key="5">
    <source>
        <dbReference type="EMBL" id="PWJ44413.1"/>
    </source>
</evidence>
<evidence type="ECO:0000313" key="6">
    <source>
        <dbReference type="Proteomes" id="UP000245535"/>
    </source>
</evidence>
<dbReference type="GO" id="GO:0051082">
    <property type="term" value="F:unfolded protein binding"/>
    <property type="evidence" value="ECO:0007669"/>
    <property type="project" value="InterPro"/>
</dbReference>
<dbReference type="Gene3D" id="3.30.910.20">
    <property type="entry name" value="Skp domain"/>
    <property type="match status" value="1"/>
</dbReference>
<dbReference type="PANTHER" id="PTHR35089:SF1">
    <property type="entry name" value="CHAPERONE PROTEIN SKP"/>
    <property type="match status" value="1"/>
</dbReference>
<accession>A0A315ZGW9</accession>
<feature type="signal peptide" evidence="4">
    <location>
        <begin position="1"/>
        <end position="21"/>
    </location>
</feature>
<dbReference type="GO" id="GO:0050821">
    <property type="term" value="P:protein stabilization"/>
    <property type="evidence" value="ECO:0007669"/>
    <property type="project" value="TreeGrafter"/>
</dbReference>
<comment type="similarity">
    <text evidence="1">Belongs to the Skp family.</text>
</comment>
<organism evidence="5 6">
    <name type="scientific">Sediminitomix flava</name>
    <dbReference type="NCBI Taxonomy" id="379075"/>
    <lineage>
        <taxon>Bacteria</taxon>
        <taxon>Pseudomonadati</taxon>
        <taxon>Bacteroidota</taxon>
        <taxon>Cytophagia</taxon>
        <taxon>Cytophagales</taxon>
        <taxon>Flammeovirgaceae</taxon>
        <taxon>Sediminitomix</taxon>
    </lineage>
</organism>
<reference evidence="5 6" key="1">
    <citation type="submission" date="2018-03" db="EMBL/GenBank/DDBJ databases">
        <title>Genomic Encyclopedia of Archaeal and Bacterial Type Strains, Phase II (KMG-II): from individual species to whole genera.</title>
        <authorList>
            <person name="Goeker M."/>
        </authorList>
    </citation>
    <scope>NUCLEOTIDE SEQUENCE [LARGE SCALE GENOMIC DNA]</scope>
    <source>
        <strain evidence="5 6">DSM 28229</strain>
    </source>
</reference>
<gene>
    <name evidence="5" type="ORF">BC781_101772</name>
</gene>
<dbReference type="Pfam" id="PF03938">
    <property type="entry name" value="OmpH"/>
    <property type="match status" value="1"/>
</dbReference>
<keyword evidence="2 4" id="KW-0732">Signal</keyword>
<dbReference type="AlphaFoldDB" id="A0A315ZGW9"/>
<proteinExistence type="inferred from homology"/>
<sequence length="166" mass="19196">MKKVLYSFFAVMIMSITVSFAQTQKAVYVNMDSIKVAMPEFKNSQKRLEVYKKQFQGRIDVKVKEFQQKQQNLQVQQQSMTPQQLQEEIGGLQALEQEIYQLQQEAQLQVLKKEQELLKPIKEKMDASIKTVAEAEGIDVVLPSTILLYGSDVEDYTQKIIDKMLN</sequence>
<feature type="chain" id="PRO_5016358562" evidence="4">
    <location>
        <begin position="22"/>
        <end position="166"/>
    </location>
</feature>
<comment type="caution">
    <text evidence="5">The sequence shown here is derived from an EMBL/GenBank/DDBJ whole genome shotgun (WGS) entry which is preliminary data.</text>
</comment>
<evidence type="ECO:0000256" key="1">
    <source>
        <dbReference type="ARBA" id="ARBA00009091"/>
    </source>
</evidence>
<dbReference type="InterPro" id="IPR005632">
    <property type="entry name" value="Chaperone_Skp"/>
</dbReference>
<dbReference type="SUPFAM" id="SSF111384">
    <property type="entry name" value="OmpH-like"/>
    <property type="match status" value="1"/>
</dbReference>
<feature type="coiled-coil region" evidence="3">
    <location>
        <begin position="85"/>
        <end position="112"/>
    </location>
</feature>
<evidence type="ECO:0000256" key="4">
    <source>
        <dbReference type="SAM" id="SignalP"/>
    </source>
</evidence>
<dbReference type="InterPro" id="IPR024930">
    <property type="entry name" value="Skp_dom_sf"/>
</dbReference>
<keyword evidence="6" id="KW-1185">Reference proteome</keyword>
<evidence type="ECO:0000256" key="2">
    <source>
        <dbReference type="ARBA" id="ARBA00022729"/>
    </source>
</evidence>
<dbReference type="EMBL" id="QGDO01000001">
    <property type="protein sequence ID" value="PWJ44413.1"/>
    <property type="molecule type" value="Genomic_DNA"/>
</dbReference>
<dbReference type="PANTHER" id="PTHR35089">
    <property type="entry name" value="CHAPERONE PROTEIN SKP"/>
    <property type="match status" value="1"/>
</dbReference>
<evidence type="ECO:0000256" key="3">
    <source>
        <dbReference type="SAM" id="Coils"/>
    </source>
</evidence>
<name>A0A315ZGW9_SEDFL</name>
<protein>
    <submittedName>
        <fullName evidence="5">Periplasmic chaperone for outer membrane proteins Skp</fullName>
    </submittedName>
</protein>
<dbReference type="SMART" id="SM00935">
    <property type="entry name" value="OmpH"/>
    <property type="match status" value="1"/>
</dbReference>
<keyword evidence="3" id="KW-0175">Coiled coil</keyword>